<dbReference type="InterPro" id="IPR004446">
    <property type="entry name" value="Heptose_bisP_phosphatase"/>
</dbReference>
<dbReference type="NCBIfam" id="TIGR01656">
    <property type="entry name" value="Histidinol-ppas"/>
    <property type="match status" value="1"/>
</dbReference>
<reference evidence="9 10" key="1">
    <citation type="submission" date="2012-01" db="EMBL/GenBank/DDBJ databases">
        <title>Improved High-Quality Draft sequence of Saccharomonospora xinjiangensis XJ-54.</title>
        <authorList>
            <consortium name="US DOE Joint Genome Institute"/>
            <person name="Lucas S."/>
            <person name="Han J."/>
            <person name="Lapidus A."/>
            <person name="Cheng J.-F."/>
            <person name="Goodwin L."/>
            <person name="Pitluck S."/>
            <person name="Peters L."/>
            <person name="Mikhailova N."/>
            <person name="Teshima H."/>
            <person name="Detter J.C."/>
            <person name="Han C."/>
            <person name="Tapia R."/>
            <person name="Land M."/>
            <person name="Hauser L."/>
            <person name="Kyrpides N."/>
            <person name="Ivanova N."/>
            <person name="Pagani I."/>
            <person name="Brambilla E.-M."/>
            <person name="Klenk H.-P."/>
            <person name="Woyke T."/>
        </authorList>
    </citation>
    <scope>NUCLEOTIDE SEQUENCE [LARGE SCALE GENOMIC DNA]</scope>
    <source>
        <strain evidence="9 10">XJ-54</strain>
    </source>
</reference>
<gene>
    <name evidence="9" type="ORF">SacxiDRAFT_0832</name>
</gene>
<organism evidence="9 10">
    <name type="scientific">Saccharomonospora xinjiangensis XJ-54</name>
    <dbReference type="NCBI Taxonomy" id="882086"/>
    <lineage>
        <taxon>Bacteria</taxon>
        <taxon>Bacillati</taxon>
        <taxon>Actinomycetota</taxon>
        <taxon>Actinomycetes</taxon>
        <taxon>Pseudonocardiales</taxon>
        <taxon>Pseudonocardiaceae</taxon>
        <taxon>Saccharomonospora</taxon>
    </lineage>
</organism>
<keyword evidence="3" id="KW-0963">Cytoplasm</keyword>
<dbReference type="eggNOG" id="COG1216">
    <property type="taxonomic scope" value="Bacteria"/>
</dbReference>
<proteinExistence type="inferred from homology"/>
<dbReference type="OrthoDB" id="9781367at2"/>
<evidence type="ECO:0000256" key="6">
    <source>
        <dbReference type="ARBA" id="ARBA00023277"/>
    </source>
</evidence>
<dbReference type="SUPFAM" id="SSF53448">
    <property type="entry name" value="Nucleotide-diphospho-sugar transferases"/>
    <property type="match status" value="1"/>
</dbReference>
<feature type="domain" description="Glycosyltransferase 2-like" evidence="8">
    <location>
        <begin position="15"/>
        <end position="129"/>
    </location>
</feature>
<keyword evidence="4" id="KW-0479">Metal-binding</keyword>
<dbReference type="RefSeq" id="WP_006237210.1">
    <property type="nucleotide sequence ID" value="NZ_JH636049.1"/>
</dbReference>
<dbReference type="Pfam" id="PF13242">
    <property type="entry name" value="Hydrolase_like"/>
    <property type="match status" value="1"/>
</dbReference>
<dbReference type="Pfam" id="PF00535">
    <property type="entry name" value="Glycos_transf_2"/>
    <property type="match status" value="1"/>
</dbReference>
<name>I0UYZ4_9PSEU</name>
<keyword evidence="6" id="KW-0119">Carbohydrate metabolism</keyword>
<dbReference type="NCBIfam" id="TIGR01662">
    <property type="entry name" value="HAD-SF-IIIA"/>
    <property type="match status" value="1"/>
</dbReference>
<keyword evidence="5" id="KW-0378">Hydrolase</keyword>
<evidence type="ECO:0000256" key="1">
    <source>
        <dbReference type="ARBA" id="ARBA00004496"/>
    </source>
</evidence>
<dbReference type="eggNOG" id="COG0241">
    <property type="taxonomic scope" value="Bacteria"/>
</dbReference>
<dbReference type="SUPFAM" id="SSF56784">
    <property type="entry name" value="HAD-like"/>
    <property type="match status" value="1"/>
</dbReference>
<evidence type="ECO:0000256" key="7">
    <source>
        <dbReference type="ARBA" id="ARBA00031828"/>
    </source>
</evidence>
<evidence type="ECO:0000313" key="10">
    <source>
        <dbReference type="Proteomes" id="UP000004691"/>
    </source>
</evidence>
<dbReference type="InterPro" id="IPR029044">
    <property type="entry name" value="Nucleotide-diphossugar_trans"/>
</dbReference>
<evidence type="ECO:0000256" key="5">
    <source>
        <dbReference type="ARBA" id="ARBA00022801"/>
    </source>
</evidence>
<sequence>MSGRDDTLDRAPAYSVVIPTTGRGGLTTLLRGLAHGEGPPPREVLVIDDRPPSPTRKPLALPDLGLPLRVLDSGGRGPAAARNVGWRAADSEWVAFLDDDVLTAREWPARLADDLTGLGDDVAASVARIDVPLPDTRRPTDDERDTLALTRSRWITADMAYRREALVEAGGFDERFPRAYREDADLALRVRRAGWRISEGDRVTTHPPKSGGFFASVRRQRGNADNALMRAKHGGHWRHEAGEGPGRLGRHALASAAGVGALALAAARAPRAAALAAGVWAGLTAEFAVSRIAPGPRTPREVARMAVTSAVIPPVACAHRLAGEWRVRRGRAVLFDRDDTLIEDVPYLADPEKVRPMAGAADALALLRAEGVPVGVVSNQSGVARGHITAEQLRAVTRRVDELLGPFQTWQHCPHGPDEGCPCRKPRPAMVLRAAADLGVDVRRCVVVGDIGADVEAAVTAGARAILVPTGRTLPDEIELARRHAIVAPDLPTAARIALELA</sequence>
<dbReference type="Gene3D" id="3.40.50.1000">
    <property type="entry name" value="HAD superfamily/HAD-like"/>
    <property type="match status" value="1"/>
</dbReference>
<dbReference type="Gene3D" id="3.90.550.10">
    <property type="entry name" value="Spore Coat Polysaccharide Biosynthesis Protein SpsA, Chain A"/>
    <property type="match status" value="1"/>
</dbReference>
<dbReference type="GO" id="GO:0016791">
    <property type="term" value="F:phosphatase activity"/>
    <property type="evidence" value="ECO:0007669"/>
    <property type="project" value="InterPro"/>
</dbReference>
<dbReference type="InterPro" id="IPR036412">
    <property type="entry name" value="HAD-like_sf"/>
</dbReference>
<dbReference type="PANTHER" id="PTHR42891">
    <property type="entry name" value="D-GLYCERO-BETA-D-MANNO-HEPTOSE-1,7-BISPHOSPHATE 7-PHOSPHATASE"/>
    <property type="match status" value="1"/>
</dbReference>
<evidence type="ECO:0000256" key="2">
    <source>
        <dbReference type="ARBA" id="ARBA00005628"/>
    </source>
</evidence>
<keyword evidence="10" id="KW-1185">Reference proteome</keyword>
<dbReference type="InterPro" id="IPR001173">
    <property type="entry name" value="Glyco_trans_2-like"/>
</dbReference>
<dbReference type="InterPro" id="IPR006543">
    <property type="entry name" value="Histidinol-phos"/>
</dbReference>
<protein>
    <recommendedName>
        <fullName evidence="7">D,D-heptose 1,7-bisphosphate phosphatase</fullName>
    </recommendedName>
</protein>
<dbReference type="GO" id="GO:0046872">
    <property type="term" value="F:metal ion binding"/>
    <property type="evidence" value="ECO:0007669"/>
    <property type="project" value="UniProtKB-KW"/>
</dbReference>
<dbReference type="GO" id="GO:0005737">
    <property type="term" value="C:cytoplasm"/>
    <property type="evidence" value="ECO:0007669"/>
    <property type="project" value="UniProtKB-SubCell"/>
</dbReference>
<accession>I0UYZ4</accession>
<comment type="subcellular location">
    <subcellularLocation>
        <location evidence="1">Cytoplasm</location>
    </subcellularLocation>
</comment>
<dbReference type="AlphaFoldDB" id="I0UYZ4"/>
<dbReference type="EMBL" id="JH636049">
    <property type="protein sequence ID" value="EID53097.1"/>
    <property type="molecule type" value="Genomic_DNA"/>
</dbReference>
<dbReference type="PANTHER" id="PTHR42891:SF1">
    <property type="entry name" value="D-GLYCERO-BETA-D-MANNO-HEPTOSE-1,7-BISPHOSPHATE 7-PHOSPHATASE"/>
    <property type="match status" value="1"/>
</dbReference>
<evidence type="ECO:0000256" key="4">
    <source>
        <dbReference type="ARBA" id="ARBA00022723"/>
    </source>
</evidence>
<dbReference type="STRING" id="882086.SacxiDRAFT_0832"/>
<dbReference type="Proteomes" id="UP000004691">
    <property type="component" value="Unassembled WGS sequence"/>
</dbReference>
<evidence type="ECO:0000256" key="3">
    <source>
        <dbReference type="ARBA" id="ARBA00022490"/>
    </source>
</evidence>
<evidence type="ECO:0000313" key="9">
    <source>
        <dbReference type="EMBL" id="EID53097.1"/>
    </source>
</evidence>
<dbReference type="InterPro" id="IPR006549">
    <property type="entry name" value="HAD-SF_hydro_IIIA"/>
</dbReference>
<comment type="similarity">
    <text evidence="2">Belongs to the GmhB family.</text>
</comment>
<evidence type="ECO:0000259" key="8">
    <source>
        <dbReference type="Pfam" id="PF00535"/>
    </source>
</evidence>
<dbReference type="HOGENOM" id="CLU_546152_0_0_11"/>
<dbReference type="InterPro" id="IPR023214">
    <property type="entry name" value="HAD_sf"/>
</dbReference>
<dbReference type="GO" id="GO:0005975">
    <property type="term" value="P:carbohydrate metabolic process"/>
    <property type="evidence" value="ECO:0007669"/>
    <property type="project" value="InterPro"/>
</dbReference>